<dbReference type="GO" id="GO:0000270">
    <property type="term" value="P:peptidoglycan metabolic process"/>
    <property type="evidence" value="ECO:0007669"/>
    <property type="project" value="InterPro"/>
</dbReference>
<dbReference type="PANTHER" id="PTHR37423">
    <property type="entry name" value="SOLUBLE LYTIC MUREIN TRANSGLYCOSYLASE-RELATED"/>
    <property type="match status" value="1"/>
</dbReference>
<reference evidence="2" key="1">
    <citation type="journal article" date="2014" name="Front. Microbiol.">
        <title>High frequency of phylogenetically diverse reductive dehalogenase-homologous genes in deep subseafloor sedimentary metagenomes.</title>
        <authorList>
            <person name="Kawai M."/>
            <person name="Futagami T."/>
            <person name="Toyoda A."/>
            <person name="Takaki Y."/>
            <person name="Nishi S."/>
            <person name="Hori S."/>
            <person name="Arai W."/>
            <person name="Tsubouchi T."/>
            <person name="Morono Y."/>
            <person name="Uchiyama I."/>
            <person name="Ito T."/>
            <person name="Fujiyama A."/>
            <person name="Inagaki F."/>
            <person name="Takami H."/>
        </authorList>
    </citation>
    <scope>NUCLEOTIDE SEQUENCE</scope>
    <source>
        <strain evidence="2">Expedition CK06-06</strain>
    </source>
</reference>
<gene>
    <name evidence="2" type="ORF">S01H4_28691</name>
</gene>
<name>X1C2Q9_9ZZZZ</name>
<evidence type="ECO:0000313" key="2">
    <source>
        <dbReference type="EMBL" id="GAG87642.1"/>
    </source>
</evidence>
<accession>X1C2Q9</accession>
<dbReference type="InterPro" id="IPR000189">
    <property type="entry name" value="Transglyc_AS"/>
</dbReference>
<sequence>YFYYLNYPYGYRNYVDYCSRQHNLDPLFTLAVIREESRFQPDAGSFAGALGLMQIIPSTGQSIAKQIGISNFDNSMLLDSETNIKMGTFYLRQQLDNFNQNKFYACGAYNGGPGNMSKWISKWGDRGMDEFIENIPYDETRNYIKKVMGSYYFYQMLYE</sequence>
<protein>
    <recommendedName>
        <fullName evidence="1">Transglycosylase SLT domain-containing protein</fullName>
    </recommendedName>
</protein>
<organism evidence="2">
    <name type="scientific">marine sediment metagenome</name>
    <dbReference type="NCBI Taxonomy" id="412755"/>
    <lineage>
        <taxon>unclassified sequences</taxon>
        <taxon>metagenomes</taxon>
        <taxon>ecological metagenomes</taxon>
    </lineage>
</organism>
<dbReference type="SUPFAM" id="SSF53955">
    <property type="entry name" value="Lysozyme-like"/>
    <property type="match status" value="1"/>
</dbReference>
<dbReference type="PANTHER" id="PTHR37423:SF5">
    <property type="entry name" value="SOLUBLE LYTIC MUREIN TRANSGLYCOSYLASE"/>
    <property type="match status" value="1"/>
</dbReference>
<dbReference type="PROSITE" id="PS00922">
    <property type="entry name" value="TRANSGLYCOSYLASE"/>
    <property type="match status" value="1"/>
</dbReference>
<dbReference type="GO" id="GO:0016020">
    <property type="term" value="C:membrane"/>
    <property type="evidence" value="ECO:0007669"/>
    <property type="project" value="InterPro"/>
</dbReference>
<evidence type="ECO:0000259" key="1">
    <source>
        <dbReference type="Pfam" id="PF01464"/>
    </source>
</evidence>
<dbReference type="GO" id="GO:0008933">
    <property type="term" value="F:peptidoglycan lytic transglycosylase activity"/>
    <property type="evidence" value="ECO:0007669"/>
    <property type="project" value="InterPro"/>
</dbReference>
<proteinExistence type="predicted"/>
<dbReference type="Pfam" id="PF01464">
    <property type="entry name" value="SLT"/>
    <property type="match status" value="1"/>
</dbReference>
<comment type="caution">
    <text evidence="2">The sequence shown here is derived from an EMBL/GenBank/DDBJ whole genome shotgun (WGS) entry which is preliminary data.</text>
</comment>
<feature type="domain" description="Transglycosylase SLT" evidence="1">
    <location>
        <begin position="17"/>
        <end position="130"/>
    </location>
</feature>
<dbReference type="Gene3D" id="1.10.530.10">
    <property type="match status" value="1"/>
</dbReference>
<dbReference type="InterPro" id="IPR023346">
    <property type="entry name" value="Lysozyme-like_dom_sf"/>
</dbReference>
<feature type="non-terminal residue" evidence="2">
    <location>
        <position position="1"/>
    </location>
</feature>
<dbReference type="AlphaFoldDB" id="X1C2Q9"/>
<dbReference type="EMBL" id="BART01014348">
    <property type="protein sequence ID" value="GAG87642.1"/>
    <property type="molecule type" value="Genomic_DNA"/>
</dbReference>
<dbReference type="InterPro" id="IPR008258">
    <property type="entry name" value="Transglycosylase_SLT_dom_1"/>
</dbReference>
<dbReference type="CDD" id="cd13401">
    <property type="entry name" value="Slt70-like"/>
    <property type="match status" value="1"/>
</dbReference>